<proteinExistence type="predicted"/>
<sequence>MRVIPYRPSPTKEMNLDPPNELFPSPQSPEVVSPLSPEIVEQQMLDGTQPIDKTALSTIPSLRPFSFSVQSTQPDESSRYMFTPSFGLTLEDLDVIKTHLVANGNFGEEQEESLKWLKNNITILPCLFPQSGNNLENLVGKEYVYVKDALLALDLLSQYGVITAEEFLSSEDAQLLVRSHHHDRLTFHSLANVVRNILKERPESKTILYLS</sequence>
<protein>
    <submittedName>
        <fullName evidence="2">Uncharacterized protein</fullName>
    </submittedName>
</protein>
<evidence type="ECO:0000256" key="1">
    <source>
        <dbReference type="SAM" id="MobiDB-lite"/>
    </source>
</evidence>
<evidence type="ECO:0000313" key="3">
    <source>
        <dbReference type="Proteomes" id="UP001303046"/>
    </source>
</evidence>
<dbReference type="EMBL" id="JAVFWL010000005">
    <property type="protein sequence ID" value="KAK6754489.1"/>
    <property type="molecule type" value="Genomic_DNA"/>
</dbReference>
<comment type="caution">
    <text evidence="2">The sequence shown here is derived from an EMBL/GenBank/DDBJ whole genome shotgun (WGS) entry which is preliminary data.</text>
</comment>
<feature type="region of interest" description="Disordered" evidence="1">
    <location>
        <begin position="1"/>
        <end position="33"/>
    </location>
</feature>
<dbReference type="Proteomes" id="UP001303046">
    <property type="component" value="Unassembled WGS sequence"/>
</dbReference>
<keyword evidence="3" id="KW-1185">Reference proteome</keyword>
<organism evidence="2 3">
    <name type="scientific">Necator americanus</name>
    <name type="common">Human hookworm</name>
    <dbReference type="NCBI Taxonomy" id="51031"/>
    <lineage>
        <taxon>Eukaryota</taxon>
        <taxon>Metazoa</taxon>
        <taxon>Ecdysozoa</taxon>
        <taxon>Nematoda</taxon>
        <taxon>Chromadorea</taxon>
        <taxon>Rhabditida</taxon>
        <taxon>Rhabditina</taxon>
        <taxon>Rhabditomorpha</taxon>
        <taxon>Strongyloidea</taxon>
        <taxon>Ancylostomatidae</taxon>
        <taxon>Bunostominae</taxon>
        <taxon>Necator</taxon>
    </lineage>
</organism>
<gene>
    <name evidence="2" type="primary">Necator_chrV.g18264</name>
    <name evidence="2" type="ORF">RB195_013473</name>
</gene>
<evidence type="ECO:0000313" key="2">
    <source>
        <dbReference type="EMBL" id="KAK6754489.1"/>
    </source>
</evidence>
<reference evidence="2 3" key="1">
    <citation type="submission" date="2023-08" db="EMBL/GenBank/DDBJ databases">
        <title>A Necator americanus chromosomal reference genome.</title>
        <authorList>
            <person name="Ilik V."/>
            <person name="Petrzelkova K.J."/>
            <person name="Pardy F."/>
            <person name="Fuh T."/>
            <person name="Niatou-Singa F.S."/>
            <person name="Gouil Q."/>
            <person name="Baker L."/>
            <person name="Ritchie M.E."/>
            <person name="Jex A.R."/>
            <person name="Gazzola D."/>
            <person name="Li H."/>
            <person name="Toshio Fujiwara R."/>
            <person name="Zhan B."/>
            <person name="Aroian R.V."/>
            <person name="Pafco B."/>
            <person name="Schwarz E.M."/>
        </authorList>
    </citation>
    <scope>NUCLEOTIDE SEQUENCE [LARGE SCALE GENOMIC DNA]</scope>
    <source>
        <strain evidence="2 3">Aroian</strain>
        <tissue evidence="2">Whole animal</tissue>
    </source>
</reference>
<accession>A0ABR1DVM3</accession>
<name>A0ABR1DVM3_NECAM</name>